<proteinExistence type="predicted"/>
<dbReference type="EMBL" id="JARK01001591">
    <property type="protein sequence ID" value="EYB87885.1"/>
    <property type="molecule type" value="Genomic_DNA"/>
</dbReference>
<protein>
    <submittedName>
        <fullName evidence="1">Uncharacterized protein</fullName>
    </submittedName>
</protein>
<evidence type="ECO:0000313" key="1">
    <source>
        <dbReference type="EMBL" id="EYB87885.1"/>
    </source>
</evidence>
<dbReference type="AlphaFoldDB" id="A0A016SB59"/>
<keyword evidence="2" id="KW-1185">Reference proteome</keyword>
<evidence type="ECO:0000313" key="2">
    <source>
        <dbReference type="Proteomes" id="UP000024635"/>
    </source>
</evidence>
<comment type="caution">
    <text evidence="1">The sequence shown here is derived from an EMBL/GenBank/DDBJ whole genome shotgun (WGS) entry which is preliminary data.</text>
</comment>
<organism evidence="1 2">
    <name type="scientific">Ancylostoma ceylanicum</name>
    <dbReference type="NCBI Taxonomy" id="53326"/>
    <lineage>
        <taxon>Eukaryota</taxon>
        <taxon>Metazoa</taxon>
        <taxon>Ecdysozoa</taxon>
        <taxon>Nematoda</taxon>
        <taxon>Chromadorea</taxon>
        <taxon>Rhabditida</taxon>
        <taxon>Rhabditina</taxon>
        <taxon>Rhabditomorpha</taxon>
        <taxon>Strongyloidea</taxon>
        <taxon>Ancylostomatidae</taxon>
        <taxon>Ancylostomatinae</taxon>
        <taxon>Ancylostoma</taxon>
    </lineage>
</organism>
<sequence>MAVDYSSQDFRHSLAAIDAASCDGVISRDGVFLLNRSKLRVNGEDSLKLGGSSCCKLLGAKICRNITFHYLLRSSR</sequence>
<name>A0A016SB59_9BILA</name>
<accession>A0A016SB59</accession>
<reference evidence="2" key="1">
    <citation type="journal article" date="2015" name="Nat. Genet.">
        <title>The genome and transcriptome of the zoonotic hookworm Ancylostoma ceylanicum identify infection-specific gene families.</title>
        <authorList>
            <person name="Schwarz E.M."/>
            <person name="Hu Y."/>
            <person name="Antoshechkin I."/>
            <person name="Miller M.M."/>
            <person name="Sternberg P.W."/>
            <person name="Aroian R.V."/>
        </authorList>
    </citation>
    <scope>NUCLEOTIDE SEQUENCE</scope>
    <source>
        <strain evidence="2">HY135</strain>
    </source>
</reference>
<gene>
    <name evidence="1" type="primary">Acey_s0255.g312</name>
    <name evidence="1" type="ORF">Y032_0255g312</name>
</gene>
<dbReference type="Proteomes" id="UP000024635">
    <property type="component" value="Unassembled WGS sequence"/>
</dbReference>